<reference evidence="3 4" key="1">
    <citation type="journal article" date="2013" name="Int. J. Syst. Evol. Microbiol.">
        <title>Roseomonas aerophila sp. nov., isolated from air.</title>
        <authorList>
            <person name="Kim S.J."/>
            <person name="Weon H.Y."/>
            <person name="Ahn J.H."/>
            <person name="Hong S.B."/>
            <person name="Seok S.J."/>
            <person name="Whang K.S."/>
            <person name="Kwon S.W."/>
        </authorList>
    </citation>
    <scope>NUCLEOTIDE SEQUENCE [LARGE SCALE GENOMIC DNA]</scope>
    <source>
        <strain evidence="3 4">NBRC 108923</strain>
    </source>
</reference>
<dbReference type="PIRSF" id="PIRSF017082">
    <property type="entry name" value="YflP"/>
    <property type="match status" value="1"/>
</dbReference>
<dbReference type="EMBL" id="JACTVA010000066">
    <property type="protein sequence ID" value="MBC9209689.1"/>
    <property type="molecule type" value="Genomic_DNA"/>
</dbReference>
<comment type="caution">
    <text evidence="3">The sequence shown here is derived from an EMBL/GenBank/DDBJ whole genome shotgun (WGS) entry which is preliminary data.</text>
</comment>
<feature type="signal peptide" evidence="2">
    <location>
        <begin position="1"/>
        <end position="25"/>
    </location>
</feature>
<protein>
    <submittedName>
        <fullName evidence="3">Tripartite tricarboxylate transporter substrate binding protein</fullName>
    </submittedName>
</protein>
<name>A0ABR7RSS4_9PROT</name>
<keyword evidence="4" id="KW-1185">Reference proteome</keyword>
<feature type="chain" id="PRO_5046580388" evidence="2">
    <location>
        <begin position="26"/>
        <end position="330"/>
    </location>
</feature>
<dbReference type="Proteomes" id="UP000626026">
    <property type="component" value="Unassembled WGS sequence"/>
</dbReference>
<dbReference type="Pfam" id="PF03401">
    <property type="entry name" value="TctC"/>
    <property type="match status" value="1"/>
</dbReference>
<keyword evidence="2" id="KW-0732">Signal</keyword>
<proteinExistence type="inferred from homology"/>
<dbReference type="PANTHER" id="PTHR42928">
    <property type="entry name" value="TRICARBOXYLATE-BINDING PROTEIN"/>
    <property type="match status" value="1"/>
</dbReference>
<dbReference type="Gene3D" id="3.40.190.10">
    <property type="entry name" value="Periplasmic binding protein-like II"/>
    <property type="match status" value="1"/>
</dbReference>
<gene>
    <name evidence="3" type="ORF">IBL26_22815</name>
</gene>
<organism evidence="3 4">
    <name type="scientific">Teichococcus aerophilus</name>
    <dbReference type="NCBI Taxonomy" id="1224513"/>
    <lineage>
        <taxon>Bacteria</taxon>
        <taxon>Pseudomonadati</taxon>
        <taxon>Pseudomonadota</taxon>
        <taxon>Alphaproteobacteria</taxon>
        <taxon>Acetobacterales</taxon>
        <taxon>Roseomonadaceae</taxon>
        <taxon>Roseomonas</taxon>
    </lineage>
</organism>
<dbReference type="InterPro" id="IPR042100">
    <property type="entry name" value="Bug_dom1"/>
</dbReference>
<evidence type="ECO:0000313" key="3">
    <source>
        <dbReference type="EMBL" id="MBC9209689.1"/>
    </source>
</evidence>
<dbReference type="Gene3D" id="3.40.190.150">
    <property type="entry name" value="Bordetella uptake gene, domain 1"/>
    <property type="match status" value="1"/>
</dbReference>
<dbReference type="PANTHER" id="PTHR42928:SF5">
    <property type="entry name" value="BLR1237 PROTEIN"/>
    <property type="match status" value="1"/>
</dbReference>
<evidence type="ECO:0000256" key="2">
    <source>
        <dbReference type="SAM" id="SignalP"/>
    </source>
</evidence>
<comment type="similarity">
    <text evidence="1">Belongs to the UPF0065 (bug) family.</text>
</comment>
<evidence type="ECO:0000256" key="1">
    <source>
        <dbReference type="ARBA" id="ARBA00006987"/>
    </source>
</evidence>
<dbReference type="InterPro" id="IPR005064">
    <property type="entry name" value="BUG"/>
</dbReference>
<evidence type="ECO:0000313" key="4">
    <source>
        <dbReference type="Proteomes" id="UP000626026"/>
    </source>
</evidence>
<sequence length="330" mass="33731">MLRRDFTARAMLAGLGLAGMGPGRAALAQAAPWPQRPVRVLVGFAPGGFADIVARAMAEQMTATLGQTFVVENRTGASGTLATAAAVRAPADGSVLLLGHSTPNAVAAALFKDLPYDPVQDLTPIAQVAVHPHMLVVPASSPFGSTAELVAAAKARPGSVTYASAGIGSVHHLASAMFAQKAGLELTHVPYRGSAPAMADLLAGRVSMAIDGVSAVAPQIADGRLRPLAAGTLARIGRFPDLPTLQEQGYGDIDAMSWVGLFGPAGLPPEVVATAAAAIDQALKAPPVLKMLADASTIAATRRGPEFGTFVAAEVERYKAVLGDNRIPLE</sequence>
<dbReference type="RefSeq" id="WP_187786815.1">
    <property type="nucleotide sequence ID" value="NZ_JACTVA010000066.1"/>
</dbReference>
<accession>A0ABR7RSS4</accession>
<dbReference type="SUPFAM" id="SSF53850">
    <property type="entry name" value="Periplasmic binding protein-like II"/>
    <property type="match status" value="1"/>
</dbReference>